<evidence type="ECO:0000313" key="2">
    <source>
        <dbReference type="Proteomes" id="UP000746595"/>
    </source>
</evidence>
<keyword evidence="2" id="KW-1185">Reference proteome</keyword>
<accession>A0ABX1G7H9</accession>
<reference evidence="1 2" key="1">
    <citation type="submission" date="2020-04" db="EMBL/GenBank/DDBJ databases">
        <title>Paeniglutamicibacter sp. ANT13_2, a novel actinomycete isolated from sediment in Antarctica.</title>
        <authorList>
            <person name="Sakdapetsiri C."/>
            <person name="Pinyakong O."/>
        </authorList>
    </citation>
    <scope>NUCLEOTIDE SEQUENCE [LARGE SCALE GENOMIC DNA]</scope>
    <source>
        <strain evidence="1 2">ANT13_2</strain>
    </source>
</reference>
<gene>
    <name evidence="1" type="ORF">HED64_15990</name>
</gene>
<protein>
    <submittedName>
        <fullName evidence="1">Uncharacterized protein</fullName>
    </submittedName>
</protein>
<proteinExistence type="predicted"/>
<evidence type="ECO:0000313" key="1">
    <source>
        <dbReference type="EMBL" id="NKG22199.1"/>
    </source>
</evidence>
<comment type="caution">
    <text evidence="1">The sequence shown here is derived from an EMBL/GenBank/DDBJ whole genome shotgun (WGS) entry which is preliminary data.</text>
</comment>
<dbReference type="RefSeq" id="WP_168152990.1">
    <property type="nucleotide sequence ID" value="NZ_JAAWVT010000009.1"/>
</dbReference>
<name>A0ABX1G7H9_9MICC</name>
<dbReference type="EMBL" id="JAAWVT010000009">
    <property type="protein sequence ID" value="NKG22199.1"/>
    <property type="molecule type" value="Genomic_DNA"/>
</dbReference>
<sequence length="57" mass="6408">MTDEQITAQSVVDEYRQALADTQFLLAKANALVKIRDRRILELEAERAPKPGPPRSS</sequence>
<organism evidence="1 2">
    <name type="scientific">Paeniglutamicibacter terrestris</name>
    <dbReference type="NCBI Taxonomy" id="2723403"/>
    <lineage>
        <taxon>Bacteria</taxon>
        <taxon>Bacillati</taxon>
        <taxon>Actinomycetota</taxon>
        <taxon>Actinomycetes</taxon>
        <taxon>Micrococcales</taxon>
        <taxon>Micrococcaceae</taxon>
        <taxon>Paeniglutamicibacter</taxon>
    </lineage>
</organism>
<dbReference type="Proteomes" id="UP000746595">
    <property type="component" value="Unassembled WGS sequence"/>
</dbReference>